<keyword evidence="1" id="KW-0560">Oxidoreductase</keyword>
<reference evidence="3" key="1">
    <citation type="submission" date="2021-03" db="EMBL/GenBank/DDBJ databases">
        <title>Whole genome shotgun sequence of Actinoplanes consettensis NBRC 14913.</title>
        <authorList>
            <person name="Komaki H."/>
            <person name="Tamura T."/>
        </authorList>
    </citation>
    <scope>NUCLEOTIDE SEQUENCE</scope>
    <source>
        <strain evidence="3">NBRC 14913</strain>
    </source>
</reference>
<dbReference type="Gene3D" id="2.30.110.10">
    <property type="entry name" value="Electron Transport, Fmn-binding Protein, Chain A"/>
    <property type="match status" value="1"/>
</dbReference>
<dbReference type="PANTHER" id="PTHR35176">
    <property type="entry name" value="HEME OXYGENASE HI_0854-RELATED"/>
    <property type="match status" value="1"/>
</dbReference>
<dbReference type="Proteomes" id="UP000680865">
    <property type="component" value="Unassembled WGS sequence"/>
</dbReference>
<evidence type="ECO:0000256" key="1">
    <source>
        <dbReference type="ARBA" id="ARBA00023002"/>
    </source>
</evidence>
<proteinExistence type="predicted"/>
<dbReference type="SUPFAM" id="SSF50475">
    <property type="entry name" value="FMN-binding split barrel"/>
    <property type="match status" value="1"/>
</dbReference>
<gene>
    <name evidence="3" type="ORF">Aco04nite_47200</name>
</gene>
<organism evidence="3 4">
    <name type="scientific">Winogradskya consettensis</name>
    <dbReference type="NCBI Taxonomy" id="113560"/>
    <lineage>
        <taxon>Bacteria</taxon>
        <taxon>Bacillati</taxon>
        <taxon>Actinomycetota</taxon>
        <taxon>Actinomycetes</taxon>
        <taxon>Micromonosporales</taxon>
        <taxon>Micromonosporaceae</taxon>
        <taxon>Winogradskya</taxon>
    </lineage>
</organism>
<dbReference type="PANTHER" id="PTHR35176:SF2">
    <property type="entry name" value="F420H(2)-DEPENDENT REDUCTASE RV1155"/>
    <property type="match status" value="1"/>
</dbReference>
<dbReference type="InterPro" id="IPR019920">
    <property type="entry name" value="F420-binding_dom_put"/>
</dbReference>
<accession>A0A919SP59</accession>
<dbReference type="GO" id="GO:0005829">
    <property type="term" value="C:cytosol"/>
    <property type="evidence" value="ECO:0007669"/>
    <property type="project" value="TreeGrafter"/>
</dbReference>
<dbReference type="AlphaFoldDB" id="A0A919SP59"/>
<dbReference type="GO" id="GO:0016627">
    <property type="term" value="F:oxidoreductase activity, acting on the CH-CH group of donors"/>
    <property type="evidence" value="ECO:0007669"/>
    <property type="project" value="TreeGrafter"/>
</dbReference>
<evidence type="ECO:0000313" key="4">
    <source>
        <dbReference type="Proteomes" id="UP000680865"/>
    </source>
</evidence>
<dbReference type="InterPro" id="IPR011576">
    <property type="entry name" value="Pyridox_Oxase_N"/>
</dbReference>
<dbReference type="RefSeq" id="WP_212999401.1">
    <property type="nucleotide sequence ID" value="NZ_BAAATW010000001.1"/>
</dbReference>
<protein>
    <submittedName>
        <fullName evidence="3">PPOX class F420-dependent enzyme</fullName>
    </submittedName>
</protein>
<sequence>MSDENLWNAVVAADLCTLATIKKDGRPQLSDVNYTADPATRILRISTRGTLAKVHNLRRDPRGSIRVGPAAGGYVAADVTASFSAPAADENDATVEELIEIYRLIAKKDHPDWADYRRAMVEDGRLVLSLTIEKLYGWVMG</sequence>
<feature type="domain" description="Pyridoxamine 5'-phosphate oxidase N-terminal" evidence="2">
    <location>
        <begin position="12"/>
        <end position="138"/>
    </location>
</feature>
<keyword evidence="4" id="KW-1185">Reference proteome</keyword>
<name>A0A919SP59_9ACTN</name>
<dbReference type="EMBL" id="BOQP01000025">
    <property type="protein sequence ID" value="GIM75811.1"/>
    <property type="molecule type" value="Genomic_DNA"/>
</dbReference>
<evidence type="ECO:0000313" key="3">
    <source>
        <dbReference type="EMBL" id="GIM75811.1"/>
    </source>
</evidence>
<dbReference type="GO" id="GO:0070967">
    <property type="term" value="F:coenzyme F420 binding"/>
    <property type="evidence" value="ECO:0007669"/>
    <property type="project" value="TreeGrafter"/>
</dbReference>
<comment type="caution">
    <text evidence="3">The sequence shown here is derived from an EMBL/GenBank/DDBJ whole genome shotgun (WGS) entry which is preliminary data.</text>
</comment>
<evidence type="ECO:0000259" key="2">
    <source>
        <dbReference type="Pfam" id="PF01243"/>
    </source>
</evidence>
<dbReference type="NCBIfam" id="TIGR03618">
    <property type="entry name" value="Rv1155_F420"/>
    <property type="match status" value="1"/>
</dbReference>
<dbReference type="InterPro" id="IPR052019">
    <property type="entry name" value="F420H2_bilvrd_red/Heme_oxyg"/>
</dbReference>
<dbReference type="Pfam" id="PF01243">
    <property type="entry name" value="PNPOx_N"/>
    <property type="match status" value="1"/>
</dbReference>
<dbReference type="InterPro" id="IPR012349">
    <property type="entry name" value="Split_barrel_FMN-bd"/>
</dbReference>